<dbReference type="RefSeq" id="WP_196100811.1">
    <property type="nucleotide sequence ID" value="NZ_CP064939.1"/>
</dbReference>
<dbReference type="Pfam" id="PF13193">
    <property type="entry name" value="AMP-binding_C"/>
    <property type="match status" value="1"/>
</dbReference>
<feature type="domain" description="Acetyl-coenzyme A synthetase N-terminal" evidence="9">
    <location>
        <begin position="9"/>
        <end position="64"/>
    </location>
</feature>
<dbReference type="FunFam" id="3.40.50.12780:FF:000001">
    <property type="entry name" value="Acetyl-coenzyme A synthetase"/>
    <property type="match status" value="1"/>
</dbReference>
<dbReference type="KEGG" id="pex:IZT61_08935"/>
<dbReference type="Pfam" id="PF16177">
    <property type="entry name" value="ACAS_N"/>
    <property type="match status" value="1"/>
</dbReference>
<feature type="domain" description="AMP-binding enzyme C-terminal" evidence="8">
    <location>
        <begin position="514"/>
        <end position="592"/>
    </location>
</feature>
<dbReference type="PANTHER" id="PTHR24095:SF14">
    <property type="entry name" value="ACETYL-COENZYME A SYNTHETASE 1"/>
    <property type="match status" value="1"/>
</dbReference>
<evidence type="ECO:0000313" key="10">
    <source>
        <dbReference type="EMBL" id="QPH41360.1"/>
    </source>
</evidence>
<dbReference type="GO" id="GO:0003987">
    <property type="term" value="F:acetate-CoA ligase activity"/>
    <property type="evidence" value="ECO:0007669"/>
    <property type="project" value="UniProtKB-UniRule"/>
</dbReference>
<evidence type="ECO:0000259" key="9">
    <source>
        <dbReference type="Pfam" id="PF16177"/>
    </source>
</evidence>
<dbReference type="InterPro" id="IPR032387">
    <property type="entry name" value="ACAS_N"/>
</dbReference>
<dbReference type="InterPro" id="IPR045851">
    <property type="entry name" value="AMP-bd_C_sf"/>
</dbReference>
<dbReference type="Pfam" id="PF00501">
    <property type="entry name" value="AMP-binding"/>
    <property type="match status" value="1"/>
</dbReference>
<dbReference type="EC" id="6.2.1.1" evidence="6"/>
<dbReference type="PANTHER" id="PTHR24095">
    <property type="entry name" value="ACETYL-COENZYME A SYNTHETASE"/>
    <property type="match status" value="1"/>
</dbReference>
<dbReference type="InterPro" id="IPR042099">
    <property type="entry name" value="ANL_N_sf"/>
</dbReference>
<feature type="domain" description="AMP-dependent synthetase/ligase" evidence="7">
    <location>
        <begin position="66"/>
        <end position="452"/>
    </location>
</feature>
<protein>
    <recommendedName>
        <fullName evidence="6">Acetate--CoA ligase</fullName>
        <ecNumber evidence="6">6.2.1.1</ecNumber>
    </recommendedName>
</protein>
<comment type="similarity">
    <text evidence="1">Belongs to the ATP-dependent AMP-binding enzyme family.</text>
</comment>
<dbReference type="Gene3D" id="3.40.50.12780">
    <property type="entry name" value="N-terminal domain of ligase-like"/>
    <property type="match status" value="1"/>
</dbReference>
<evidence type="ECO:0000259" key="8">
    <source>
        <dbReference type="Pfam" id="PF13193"/>
    </source>
</evidence>
<dbReference type="GO" id="GO:0005524">
    <property type="term" value="F:ATP binding"/>
    <property type="evidence" value="ECO:0007669"/>
    <property type="project" value="UniProtKB-KW"/>
</dbReference>
<keyword evidence="5" id="KW-0007">Acetylation</keyword>
<dbReference type="AlphaFoldDB" id="A0A7S9Q0V0"/>
<evidence type="ECO:0000256" key="4">
    <source>
        <dbReference type="ARBA" id="ARBA00022840"/>
    </source>
</evidence>
<keyword evidence="3" id="KW-0547">Nucleotide-binding</keyword>
<sequence>MQITSFKQYEEDYKKSVDNPEQFWGEVAQNFQWRKPWFKVLSWNFSEPNIKWFEGAKLNITENCLDRHLEKNADKPAIIWEPNNPEEESVTLTYKMLHERVCRFANVLKRNGAKKGDRICIYMPMVPELAIAVLACARIGAVHSVIFGGFSAKSIADRINDSQCKLVITADGAYRGNKQIPLKDVIDDALIGCPTVQKCIVLTHVRTPVSMLKGRDVWWEDEVKHVNNICDAEEMDAEDMLFILYTSGSTGKPKGVVHTCGGYMVYAGYTFANVFNYQPGEVYFCTADIGWITGHSYIVYGPLSQGATSLLFEGIPTYPSPSRFWDIVEKHKVNTLYTAPTAIRSLMGFGDEPLQGKDLSSIRVLGSVGEPINEEAWHWFDEKIGHGKAPIVDTWWQTETGGIMISPIATVTPTKPSYATLPLPGIQPILVDENGNEIEGNGVSGNLCIKFPWPGMLRTTYGDHERCKQTYFSAYENLYFTGDGCLRDEDGYYRITGRVDDVLNVSGHRIGTAEVENAINMHAGVVESAVVGYPHDVKGQGIYAFVIYPDMHGEAELSKKDILQTVTRVIGAIAKPDKILFVSGLPKTRSGKIMRRILRKIAEGDTSNLGDTSTLLDPAVVEEIIEASKS</sequence>
<name>A0A7S9Q0V0_9SPHI</name>
<keyword evidence="11" id="KW-1185">Reference proteome</keyword>
<dbReference type="CDD" id="cd05966">
    <property type="entry name" value="ACS"/>
    <property type="match status" value="1"/>
</dbReference>
<keyword evidence="4" id="KW-0067">ATP-binding</keyword>
<dbReference type="InterPro" id="IPR020845">
    <property type="entry name" value="AMP-binding_CS"/>
</dbReference>
<evidence type="ECO:0000256" key="6">
    <source>
        <dbReference type="NCBIfam" id="TIGR02188"/>
    </source>
</evidence>
<keyword evidence="2 10" id="KW-0436">Ligase</keyword>
<dbReference type="InterPro" id="IPR000873">
    <property type="entry name" value="AMP-dep_synth/lig_dom"/>
</dbReference>
<dbReference type="PROSITE" id="PS00455">
    <property type="entry name" value="AMP_BINDING"/>
    <property type="match status" value="1"/>
</dbReference>
<evidence type="ECO:0000259" key="7">
    <source>
        <dbReference type="Pfam" id="PF00501"/>
    </source>
</evidence>
<dbReference type="GO" id="GO:0019427">
    <property type="term" value="P:acetyl-CoA biosynthetic process from acetate"/>
    <property type="evidence" value="ECO:0007669"/>
    <property type="project" value="UniProtKB-UniRule"/>
</dbReference>
<evidence type="ECO:0000256" key="2">
    <source>
        <dbReference type="ARBA" id="ARBA00022598"/>
    </source>
</evidence>
<dbReference type="NCBIfam" id="TIGR02188">
    <property type="entry name" value="Ac_CoA_lig_AcsA"/>
    <property type="match status" value="1"/>
</dbReference>
<dbReference type="Gene3D" id="3.30.300.30">
    <property type="match status" value="1"/>
</dbReference>
<evidence type="ECO:0000256" key="3">
    <source>
        <dbReference type="ARBA" id="ARBA00022741"/>
    </source>
</evidence>
<proteinExistence type="inferred from homology"/>
<dbReference type="NCBIfam" id="NF001208">
    <property type="entry name" value="PRK00174.1"/>
    <property type="match status" value="1"/>
</dbReference>
<dbReference type="Proteomes" id="UP000594759">
    <property type="component" value="Chromosome"/>
</dbReference>
<accession>A0A7S9Q0V0</accession>
<gene>
    <name evidence="10" type="primary">acs</name>
    <name evidence="10" type="ORF">IZT61_08935</name>
</gene>
<dbReference type="InterPro" id="IPR025110">
    <property type="entry name" value="AMP-bd_C"/>
</dbReference>
<organism evidence="10 11">
    <name type="scientific">Pedobacter endophyticus</name>
    <dbReference type="NCBI Taxonomy" id="2789740"/>
    <lineage>
        <taxon>Bacteria</taxon>
        <taxon>Pseudomonadati</taxon>
        <taxon>Bacteroidota</taxon>
        <taxon>Sphingobacteriia</taxon>
        <taxon>Sphingobacteriales</taxon>
        <taxon>Sphingobacteriaceae</taxon>
        <taxon>Pedobacter</taxon>
    </lineage>
</organism>
<dbReference type="SUPFAM" id="SSF56801">
    <property type="entry name" value="Acetyl-CoA synthetase-like"/>
    <property type="match status" value="1"/>
</dbReference>
<dbReference type="GO" id="GO:0016208">
    <property type="term" value="F:AMP binding"/>
    <property type="evidence" value="ECO:0007669"/>
    <property type="project" value="InterPro"/>
</dbReference>
<evidence type="ECO:0000256" key="5">
    <source>
        <dbReference type="ARBA" id="ARBA00022990"/>
    </source>
</evidence>
<evidence type="ECO:0000313" key="11">
    <source>
        <dbReference type="Proteomes" id="UP000594759"/>
    </source>
</evidence>
<evidence type="ECO:0000256" key="1">
    <source>
        <dbReference type="ARBA" id="ARBA00006432"/>
    </source>
</evidence>
<reference evidence="10 11" key="1">
    <citation type="submission" date="2020-11" db="EMBL/GenBank/DDBJ databases">
        <title>Pedobacter endophytica, an endophytic bacteria isolated form Carex pumila.</title>
        <authorList>
            <person name="Peng Y."/>
            <person name="Jiang L."/>
            <person name="Lee J."/>
        </authorList>
    </citation>
    <scope>NUCLEOTIDE SEQUENCE [LARGE SCALE GENOMIC DNA]</scope>
    <source>
        <strain evidence="10 11">JBR3-12</strain>
    </source>
</reference>
<dbReference type="InterPro" id="IPR011904">
    <property type="entry name" value="Ac_CoA_lig"/>
</dbReference>
<dbReference type="EMBL" id="CP064939">
    <property type="protein sequence ID" value="QPH41360.1"/>
    <property type="molecule type" value="Genomic_DNA"/>
</dbReference>